<evidence type="ECO:0000256" key="1">
    <source>
        <dbReference type="SAM" id="MobiDB-lite"/>
    </source>
</evidence>
<dbReference type="AlphaFoldDB" id="A0A9W8L1X3"/>
<dbReference type="EMBL" id="JANBTX010000256">
    <property type="protein sequence ID" value="KAJ2683826.1"/>
    <property type="molecule type" value="Genomic_DNA"/>
</dbReference>
<feature type="compositionally biased region" description="Polar residues" evidence="1">
    <location>
        <begin position="390"/>
        <end position="413"/>
    </location>
</feature>
<dbReference type="Proteomes" id="UP001151516">
    <property type="component" value="Unassembled WGS sequence"/>
</dbReference>
<evidence type="ECO:0008006" key="4">
    <source>
        <dbReference type="Google" id="ProtNLM"/>
    </source>
</evidence>
<comment type="caution">
    <text evidence="2">The sequence shown here is derived from an EMBL/GenBank/DDBJ whole genome shotgun (WGS) entry which is preliminary data.</text>
</comment>
<protein>
    <recommendedName>
        <fullName evidence="4">CCHC-type domain-containing protein</fullName>
    </recommendedName>
</protein>
<evidence type="ECO:0000313" key="3">
    <source>
        <dbReference type="Proteomes" id="UP001151516"/>
    </source>
</evidence>
<feature type="compositionally biased region" description="Polar residues" evidence="1">
    <location>
        <begin position="518"/>
        <end position="541"/>
    </location>
</feature>
<organism evidence="2 3">
    <name type="scientific">Coemansia spiralis</name>
    <dbReference type="NCBI Taxonomy" id="417178"/>
    <lineage>
        <taxon>Eukaryota</taxon>
        <taxon>Fungi</taxon>
        <taxon>Fungi incertae sedis</taxon>
        <taxon>Zoopagomycota</taxon>
        <taxon>Kickxellomycotina</taxon>
        <taxon>Kickxellomycetes</taxon>
        <taxon>Kickxellales</taxon>
        <taxon>Kickxellaceae</taxon>
        <taxon>Coemansia</taxon>
    </lineage>
</organism>
<reference evidence="2" key="1">
    <citation type="submission" date="2022-07" db="EMBL/GenBank/DDBJ databases">
        <title>Phylogenomic reconstructions and comparative analyses of Kickxellomycotina fungi.</title>
        <authorList>
            <person name="Reynolds N.K."/>
            <person name="Stajich J.E."/>
            <person name="Barry K."/>
            <person name="Grigoriev I.V."/>
            <person name="Crous P."/>
            <person name="Smith M.E."/>
        </authorList>
    </citation>
    <scope>NUCLEOTIDE SEQUENCE</scope>
    <source>
        <strain evidence="2">CBS 109367</strain>
    </source>
</reference>
<feature type="region of interest" description="Disordered" evidence="1">
    <location>
        <begin position="390"/>
        <end position="419"/>
    </location>
</feature>
<evidence type="ECO:0000313" key="2">
    <source>
        <dbReference type="EMBL" id="KAJ2683826.1"/>
    </source>
</evidence>
<feature type="region of interest" description="Disordered" evidence="1">
    <location>
        <begin position="1"/>
        <end position="20"/>
    </location>
</feature>
<keyword evidence="3" id="KW-1185">Reference proteome</keyword>
<proteinExistence type="predicted"/>
<feature type="region of interest" description="Disordered" evidence="1">
    <location>
        <begin position="475"/>
        <end position="563"/>
    </location>
</feature>
<name>A0A9W8L1X3_9FUNG</name>
<feature type="region of interest" description="Disordered" evidence="1">
    <location>
        <begin position="33"/>
        <end position="52"/>
    </location>
</feature>
<accession>A0A9W8L1X3</accession>
<dbReference type="OrthoDB" id="5517189at2759"/>
<gene>
    <name evidence="2" type="ORF">IWW39_005280</name>
</gene>
<feature type="compositionally biased region" description="Polar residues" evidence="1">
    <location>
        <begin position="284"/>
        <end position="314"/>
    </location>
</feature>
<feature type="region of interest" description="Disordered" evidence="1">
    <location>
        <begin position="251"/>
        <end position="372"/>
    </location>
</feature>
<sequence length="563" mass="58255">MSEPPGTDTPGNQAARPGITPGLSFATVVQNGQVQAGGGGQGAGAATRPGDVPPMIKFSTFNTLSGGKLNINERPIQVVNETPDDNYLAYDIPADTSLPDWMQACSKIEIEDYSFVSVNPRAKVGIIMTDNVEDRATLEAASIFVRGKLAPRKRIIAHKDTLVYVNVSGFECCSLVALTQDIHDALSVYGKPLDIEFAATGHYVERRARALIDVSVTSIPGYVEIRGTKLNLAGNKVEETCSYCRDVGHHKHNCPKKRTPAIPSFPESAHATVNSAANRPVQGGRSNAGNRTSAGNCNNAGNRNSADGRSNVIVSSSDSSPLAKKHKRPRSQVDSATATQVVLPVATKNTRKKSAAAPVGQKAAKSKPSKAPKAPIALAPGFITSFKSNASESATPSNMSIVLSPTKSPSQPAASGGAQLGASFFGEGVRPFTFPILTGDTAGQSSAAQATPAFNGSAGRLGTAAIQVSGQLSLGIAQTPPGNDGEEASGPFDDTMTTAAEHGDDSAMADEPTPVAADSTNQSTQPTSSDNVRASVQTIQGANGHERLLVSEVSSGGRGPSSN</sequence>